<reference evidence="13" key="1">
    <citation type="journal article" date="2017" name="Nat. Microbiol.">
        <title>Global analysis of biosynthetic gene clusters reveals vast potential of secondary metabolite production in Penicillium species.</title>
        <authorList>
            <person name="Nielsen J.C."/>
            <person name="Grijseels S."/>
            <person name="Prigent S."/>
            <person name="Ji B."/>
            <person name="Dainat J."/>
            <person name="Nielsen K.F."/>
            <person name="Frisvad J.C."/>
            <person name="Workman M."/>
            <person name="Nielsen J."/>
        </authorList>
    </citation>
    <scope>NUCLEOTIDE SEQUENCE [LARGE SCALE GENOMIC DNA]</scope>
    <source>
        <strain evidence="13">IBT 24891</strain>
    </source>
</reference>
<keyword evidence="6" id="KW-0964">Secreted</keyword>
<dbReference type="Proteomes" id="UP000191285">
    <property type="component" value="Unassembled WGS sequence"/>
</dbReference>
<dbReference type="EMBL" id="MLKD01000008">
    <property type="protein sequence ID" value="OQE23582.1"/>
    <property type="molecule type" value="Genomic_DNA"/>
</dbReference>
<evidence type="ECO:0000259" key="11">
    <source>
        <dbReference type="PROSITE" id="PS00624"/>
    </source>
</evidence>
<organism evidence="12 13">
    <name type="scientific">Penicillium steckii</name>
    <dbReference type="NCBI Taxonomy" id="303698"/>
    <lineage>
        <taxon>Eukaryota</taxon>
        <taxon>Fungi</taxon>
        <taxon>Dikarya</taxon>
        <taxon>Ascomycota</taxon>
        <taxon>Pezizomycotina</taxon>
        <taxon>Eurotiomycetes</taxon>
        <taxon>Eurotiomycetidae</taxon>
        <taxon>Eurotiales</taxon>
        <taxon>Aspergillaceae</taxon>
        <taxon>Penicillium</taxon>
    </lineage>
</organism>
<keyword evidence="5" id="KW-0963">Cytoplasm</keyword>
<dbReference type="Gene3D" id="3.30.560.10">
    <property type="entry name" value="Glucose Oxidase, domain 3"/>
    <property type="match status" value="1"/>
</dbReference>
<name>A0A1V6TB41_9EURO</name>
<dbReference type="Pfam" id="PF00732">
    <property type="entry name" value="GMC_oxred_N"/>
    <property type="match status" value="1"/>
</dbReference>
<dbReference type="PROSITE" id="PS00624">
    <property type="entry name" value="GMC_OXRED_2"/>
    <property type="match status" value="1"/>
</dbReference>
<feature type="domain" description="Glucose-methanol-choline oxidoreductase N-terminal" evidence="11">
    <location>
        <begin position="323"/>
        <end position="337"/>
    </location>
</feature>
<evidence type="ECO:0000256" key="7">
    <source>
        <dbReference type="ARBA" id="ARBA00022630"/>
    </source>
</evidence>
<keyword evidence="7" id="KW-0285">Flavoprotein</keyword>
<dbReference type="InterPro" id="IPR007867">
    <property type="entry name" value="GMC_OxRtase_C"/>
</dbReference>
<proteinExistence type="inferred from homology"/>
<keyword evidence="6" id="KW-0134">Cell wall</keyword>
<evidence type="ECO:0000256" key="8">
    <source>
        <dbReference type="ARBA" id="ARBA00022827"/>
    </source>
</evidence>
<dbReference type="GO" id="GO:0005737">
    <property type="term" value="C:cytoplasm"/>
    <property type="evidence" value="ECO:0007669"/>
    <property type="project" value="UniProtKB-SubCell"/>
</dbReference>
<evidence type="ECO:0000256" key="10">
    <source>
        <dbReference type="PIRSR" id="PIRSR000137-2"/>
    </source>
</evidence>
<dbReference type="InterPro" id="IPR036188">
    <property type="entry name" value="FAD/NAD-bd_sf"/>
</dbReference>
<accession>A0A1V6TB41</accession>
<evidence type="ECO:0000256" key="1">
    <source>
        <dbReference type="ARBA" id="ARBA00001974"/>
    </source>
</evidence>
<dbReference type="GO" id="GO:0050660">
    <property type="term" value="F:flavin adenine dinucleotide binding"/>
    <property type="evidence" value="ECO:0007669"/>
    <property type="project" value="InterPro"/>
</dbReference>
<dbReference type="SUPFAM" id="SSF51905">
    <property type="entry name" value="FAD/NAD(P)-binding domain"/>
    <property type="match status" value="1"/>
</dbReference>
<dbReference type="InterPro" id="IPR000172">
    <property type="entry name" value="GMC_OxRdtase_N"/>
</dbReference>
<protein>
    <recommendedName>
        <fullName evidence="11">Glucose-methanol-choline oxidoreductase N-terminal domain-containing protein</fullName>
    </recommendedName>
</protein>
<evidence type="ECO:0000313" key="13">
    <source>
        <dbReference type="Proteomes" id="UP000191285"/>
    </source>
</evidence>
<comment type="subcellular location">
    <subcellularLocation>
        <location evidence="3">Cytoplasm</location>
    </subcellularLocation>
    <subcellularLocation>
        <location evidence="2">Secreted</location>
        <location evidence="2">Cell wall</location>
    </subcellularLocation>
</comment>
<dbReference type="STRING" id="303698.A0A1V6TB41"/>
<evidence type="ECO:0000256" key="3">
    <source>
        <dbReference type="ARBA" id="ARBA00004496"/>
    </source>
</evidence>
<dbReference type="SUPFAM" id="SSF54373">
    <property type="entry name" value="FAD-linked reductases, C-terminal domain"/>
    <property type="match status" value="1"/>
</dbReference>
<dbReference type="InterPro" id="IPR012132">
    <property type="entry name" value="GMC_OxRdtase"/>
</dbReference>
<comment type="cofactor">
    <cofactor evidence="1 10">
        <name>FAD</name>
        <dbReference type="ChEBI" id="CHEBI:57692"/>
    </cofactor>
</comment>
<keyword evidence="13" id="KW-1185">Reference proteome</keyword>
<evidence type="ECO:0000256" key="4">
    <source>
        <dbReference type="ARBA" id="ARBA00010790"/>
    </source>
</evidence>
<feature type="active site" description="Proton donor" evidence="9">
    <location>
        <position position="568"/>
    </location>
</feature>
<dbReference type="Pfam" id="PF05199">
    <property type="entry name" value="GMC_oxred_C"/>
    <property type="match status" value="1"/>
</dbReference>
<comment type="caution">
    <text evidence="12">The sequence shown here is derived from an EMBL/GenBank/DDBJ whole genome shotgun (WGS) entry which is preliminary data.</text>
</comment>
<evidence type="ECO:0000256" key="5">
    <source>
        <dbReference type="ARBA" id="ARBA00022490"/>
    </source>
</evidence>
<dbReference type="PANTHER" id="PTHR11552">
    <property type="entry name" value="GLUCOSE-METHANOL-CHOLINE GMC OXIDOREDUCTASE"/>
    <property type="match status" value="1"/>
</dbReference>
<dbReference type="PANTHER" id="PTHR11552:SF147">
    <property type="entry name" value="CHOLINE DEHYDROGENASE, MITOCHONDRIAL"/>
    <property type="match status" value="1"/>
</dbReference>
<evidence type="ECO:0000256" key="2">
    <source>
        <dbReference type="ARBA" id="ARBA00004191"/>
    </source>
</evidence>
<feature type="binding site" evidence="10">
    <location>
        <begin position="76"/>
        <end position="77"/>
    </location>
    <ligand>
        <name>FAD</name>
        <dbReference type="ChEBI" id="CHEBI:57692"/>
    </ligand>
</feature>
<sequence length="642" mass="71946">MAPLTCARRNWRRLLRCVFDANRFSQRFKRLDDSWYFCGCAFRFVPSLEISRRKSIYHTMASQNDTYDYIVCGGGTSGCVVAARLAENPEIKVLLIEAGQHNRDLENVHMTGGWSNNFDAETDWNIVTPSMPGVADRQVKLSRGRFLGGCSGCNGTLCIRGNKQDYDDWGLEGWSGDDFFNYMRKAETFHPKPWFQADKASHGYSGPLHTEPHDLAPISKLLMDSFVSEGMPLNHDMFSTGDVAQGCGHVPRTVYEGLRTTGADFVTNKNQRGNITIQTDTTVDRVIFDKRGDETRATGVLTKGNDGSSKTFFARKEIIISGGAYCSPAILLRSGIGPKEELKKHQIECTVDSPGVGRNLMDHLIVFMFYETEKAGLTNDYHVYHGDNFDKTYAEWKEKKSGFLSSFPFGVFAFARIDDRLKDEPLWKNAPRLPGRDPMGLTLRQPNIEFFTTECYGGPKQYDQFPIDQKHAFSMIAELFAPKSRGSVTLKSANPFDNPIVDCNYLADPMDLLVLSEACRFGNEVVMKGAGTKDIVKGSWPPNLNHHTYKTREEWVPYVKEHATTCYHAAGTCAMGTKENPMAVLDEKLQVRGVSGLRIADCSVMPTLHGGHTQMPAYGIGEKCADLIKETWRMTGNVYSRI</sequence>
<keyword evidence="8 10" id="KW-0274">FAD</keyword>
<feature type="active site" description="Proton acceptor" evidence="9">
    <location>
        <position position="612"/>
    </location>
</feature>
<dbReference type="Gene3D" id="3.50.50.60">
    <property type="entry name" value="FAD/NAD(P)-binding domain"/>
    <property type="match status" value="1"/>
</dbReference>
<dbReference type="AlphaFoldDB" id="A0A1V6TB41"/>
<evidence type="ECO:0000313" key="12">
    <source>
        <dbReference type="EMBL" id="OQE23582.1"/>
    </source>
</evidence>
<dbReference type="GO" id="GO:0016614">
    <property type="term" value="F:oxidoreductase activity, acting on CH-OH group of donors"/>
    <property type="evidence" value="ECO:0007669"/>
    <property type="project" value="InterPro"/>
</dbReference>
<dbReference type="PIRSF" id="PIRSF000137">
    <property type="entry name" value="Alcohol_oxidase"/>
    <property type="match status" value="1"/>
</dbReference>
<evidence type="ECO:0000256" key="9">
    <source>
        <dbReference type="PIRSR" id="PIRSR000137-1"/>
    </source>
</evidence>
<feature type="binding site" evidence="10">
    <location>
        <position position="283"/>
    </location>
    <ligand>
        <name>FAD</name>
        <dbReference type="ChEBI" id="CHEBI:57692"/>
    </ligand>
</feature>
<comment type="similarity">
    <text evidence="4">Belongs to the GMC oxidoreductase family.</text>
</comment>
<evidence type="ECO:0000256" key="6">
    <source>
        <dbReference type="ARBA" id="ARBA00022512"/>
    </source>
</evidence>
<dbReference type="OrthoDB" id="269227at2759"/>
<gene>
    <name evidence="12" type="ORF">PENSTE_c008G02126</name>
</gene>